<dbReference type="InterPro" id="IPR036259">
    <property type="entry name" value="MFS_trans_sf"/>
</dbReference>
<evidence type="ECO:0000256" key="6">
    <source>
        <dbReference type="SAM" id="Phobius"/>
    </source>
</evidence>
<organism evidence="7 8">
    <name type="scientific">Limulus polyphemus</name>
    <name type="common">Atlantic horseshoe crab</name>
    <dbReference type="NCBI Taxonomy" id="6850"/>
    <lineage>
        <taxon>Eukaryota</taxon>
        <taxon>Metazoa</taxon>
        <taxon>Ecdysozoa</taxon>
        <taxon>Arthropoda</taxon>
        <taxon>Chelicerata</taxon>
        <taxon>Merostomata</taxon>
        <taxon>Xiphosura</taxon>
        <taxon>Limulidae</taxon>
        <taxon>Limulus</taxon>
    </lineage>
</organism>
<proteinExistence type="predicted"/>
<evidence type="ECO:0000256" key="2">
    <source>
        <dbReference type="ARBA" id="ARBA00022448"/>
    </source>
</evidence>
<keyword evidence="5 6" id="KW-0472">Membrane</keyword>
<evidence type="ECO:0000256" key="3">
    <source>
        <dbReference type="ARBA" id="ARBA00022692"/>
    </source>
</evidence>
<evidence type="ECO:0000313" key="7">
    <source>
        <dbReference type="Proteomes" id="UP000694941"/>
    </source>
</evidence>
<keyword evidence="3 6" id="KW-0812">Transmembrane</keyword>
<name>A0ABM1RZ22_LIMPO</name>
<dbReference type="PANTHER" id="PTHR43385">
    <property type="entry name" value="RIBOFLAVIN TRANSPORTER RIBJ"/>
    <property type="match status" value="1"/>
</dbReference>
<dbReference type="RefSeq" id="XP_022236627.1">
    <property type="nucleotide sequence ID" value="XM_022380919.1"/>
</dbReference>
<keyword evidence="4 6" id="KW-1133">Transmembrane helix</keyword>
<dbReference type="PANTHER" id="PTHR43385:SF1">
    <property type="entry name" value="RIBOFLAVIN TRANSPORTER RIBJ"/>
    <property type="match status" value="1"/>
</dbReference>
<reference evidence="8" key="1">
    <citation type="submission" date="2025-08" db="UniProtKB">
        <authorList>
            <consortium name="RefSeq"/>
        </authorList>
    </citation>
    <scope>IDENTIFICATION</scope>
    <source>
        <tissue evidence="8">Muscle</tissue>
    </source>
</reference>
<dbReference type="InterPro" id="IPR052983">
    <property type="entry name" value="MFS_Riboflavin_Transporter"/>
</dbReference>
<accession>A0ABM1RZ22</accession>
<protein>
    <submittedName>
        <fullName evidence="8">Uncharacterized protein LOC111084137</fullName>
    </submittedName>
</protein>
<keyword evidence="2" id="KW-0813">Transport</keyword>
<evidence type="ECO:0000313" key="8">
    <source>
        <dbReference type="RefSeq" id="XP_022236627.1"/>
    </source>
</evidence>
<dbReference type="GeneID" id="111084137"/>
<keyword evidence="7" id="KW-1185">Reference proteome</keyword>
<evidence type="ECO:0000256" key="5">
    <source>
        <dbReference type="ARBA" id="ARBA00023136"/>
    </source>
</evidence>
<gene>
    <name evidence="8" type="primary">LOC111084137</name>
</gene>
<comment type="subcellular location">
    <subcellularLocation>
        <location evidence="1">Membrane</location>
        <topology evidence="1">Multi-pass membrane protein</topology>
    </subcellularLocation>
</comment>
<dbReference type="Proteomes" id="UP000694941">
    <property type="component" value="Unplaced"/>
</dbReference>
<sequence length="181" mass="20525">MLLECYWWYSTDWAANVQRITSIVKSEEITVFVFLTHKGTTSNELTNVYETSRQSCSKELSGPSTKDLDCRTTINNDKVCESLEEDSANVNVDDEQPYSNGDVKLHVSLKEALKMKEFYLLSIVCICSYFPFMFVNVFYKTYGQTFIQDDTFLATTGSVAGVVHALSRVSVGLTHDKLSYK</sequence>
<evidence type="ECO:0000256" key="1">
    <source>
        <dbReference type="ARBA" id="ARBA00004141"/>
    </source>
</evidence>
<feature type="non-terminal residue" evidence="8">
    <location>
        <position position="181"/>
    </location>
</feature>
<dbReference type="SUPFAM" id="SSF103473">
    <property type="entry name" value="MFS general substrate transporter"/>
    <property type="match status" value="1"/>
</dbReference>
<feature type="transmembrane region" description="Helical" evidence="6">
    <location>
        <begin position="118"/>
        <end position="139"/>
    </location>
</feature>
<evidence type="ECO:0000256" key="4">
    <source>
        <dbReference type="ARBA" id="ARBA00022989"/>
    </source>
</evidence>